<protein>
    <recommendedName>
        <fullName evidence="5">Secreted protein</fullName>
    </recommendedName>
</protein>
<gene>
    <name evidence="3" type="ORF">OG814_24555</name>
</gene>
<proteinExistence type="predicted"/>
<accession>A0ABZ1LCU6</accession>
<feature type="transmembrane region" description="Helical" evidence="2">
    <location>
        <begin position="33"/>
        <end position="51"/>
    </location>
</feature>
<sequence>MQRPNAAQLAYGGATVVLATVALLLLSGTTTTLGITVISLAGLLLGLLVAVTMPVRTPAVKVPETVQAPPATDRAPAANEEIRVPTQRVGAGADTRIGS</sequence>
<evidence type="ECO:0000256" key="2">
    <source>
        <dbReference type="SAM" id="Phobius"/>
    </source>
</evidence>
<dbReference type="EMBL" id="CP108188">
    <property type="protein sequence ID" value="WTR72225.1"/>
    <property type="molecule type" value="Genomic_DNA"/>
</dbReference>
<organism evidence="3 4">
    <name type="scientific">Streptomyces zaomyceticus</name>
    <dbReference type="NCBI Taxonomy" id="68286"/>
    <lineage>
        <taxon>Bacteria</taxon>
        <taxon>Bacillati</taxon>
        <taxon>Actinomycetota</taxon>
        <taxon>Actinomycetes</taxon>
        <taxon>Kitasatosporales</taxon>
        <taxon>Streptomycetaceae</taxon>
        <taxon>Streptomyces</taxon>
    </lineage>
</organism>
<dbReference type="RefSeq" id="WP_327162283.1">
    <property type="nucleotide sequence ID" value="NZ_CP108062.1"/>
</dbReference>
<dbReference type="Proteomes" id="UP001622594">
    <property type="component" value="Chromosome"/>
</dbReference>
<keyword evidence="4" id="KW-1185">Reference proteome</keyword>
<evidence type="ECO:0000313" key="4">
    <source>
        <dbReference type="Proteomes" id="UP001622594"/>
    </source>
</evidence>
<evidence type="ECO:0000313" key="3">
    <source>
        <dbReference type="EMBL" id="WTR72225.1"/>
    </source>
</evidence>
<feature type="transmembrane region" description="Helical" evidence="2">
    <location>
        <begin position="9"/>
        <end position="27"/>
    </location>
</feature>
<keyword evidence="2" id="KW-0472">Membrane</keyword>
<keyword evidence="2" id="KW-0812">Transmembrane</keyword>
<feature type="region of interest" description="Disordered" evidence="1">
    <location>
        <begin position="64"/>
        <end position="99"/>
    </location>
</feature>
<name>A0ABZ1LCU6_9ACTN</name>
<evidence type="ECO:0008006" key="5">
    <source>
        <dbReference type="Google" id="ProtNLM"/>
    </source>
</evidence>
<reference evidence="3 4" key="1">
    <citation type="submission" date="2022-10" db="EMBL/GenBank/DDBJ databases">
        <title>The complete genomes of actinobacterial strains from the NBC collection.</title>
        <authorList>
            <person name="Joergensen T.S."/>
            <person name="Alvarez Arevalo M."/>
            <person name="Sterndorff E.B."/>
            <person name="Faurdal D."/>
            <person name="Vuksanovic O."/>
            <person name="Mourched A.-S."/>
            <person name="Charusanti P."/>
            <person name="Shaw S."/>
            <person name="Blin K."/>
            <person name="Weber T."/>
        </authorList>
    </citation>
    <scope>NUCLEOTIDE SEQUENCE [LARGE SCALE GENOMIC DNA]</scope>
    <source>
        <strain evidence="3 4">NBC_00123</strain>
    </source>
</reference>
<evidence type="ECO:0000256" key="1">
    <source>
        <dbReference type="SAM" id="MobiDB-lite"/>
    </source>
</evidence>
<keyword evidence="2" id="KW-1133">Transmembrane helix</keyword>